<keyword evidence="2" id="KW-0238">DNA-binding</keyword>
<dbReference type="SUPFAM" id="SSF46785">
    <property type="entry name" value="Winged helix' DNA-binding domain"/>
    <property type="match status" value="1"/>
</dbReference>
<dbReference type="PROSITE" id="PS50042">
    <property type="entry name" value="CNMP_BINDING_3"/>
    <property type="match status" value="1"/>
</dbReference>
<evidence type="ECO:0000256" key="2">
    <source>
        <dbReference type="ARBA" id="ARBA00023125"/>
    </source>
</evidence>
<organism evidence="5 6">
    <name type="scientific">Undibacterium curvum</name>
    <dbReference type="NCBI Taxonomy" id="2762294"/>
    <lineage>
        <taxon>Bacteria</taxon>
        <taxon>Pseudomonadati</taxon>
        <taxon>Pseudomonadota</taxon>
        <taxon>Betaproteobacteria</taxon>
        <taxon>Burkholderiales</taxon>
        <taxon>Oxalobacteraceae</taxon>
        <taxon>Undibacterium</taxon>
    </lineage>
</organism>
<keyword evidence="1" id="KW-0805">Transcription regulation</keyword>
<dbReference type="InterPro" id="IPR036390">
    <property type="entry name" value="WH_DNA-bd_sf"/>
</dbReference>
<evidence type="ECO:0000313" key="5">
    <source>
        <dbReference type="EMBL" id="MBC3930280.1"/>
    </source>
</evidence>
<keyword evidence="3" id="KW-0804">Transcription</keyword>
<dbReference type="Proteomes" id="UP000654304">
    <property type="component" value="Unassembled WGS sequence"/>
</dbReference>
<protein>
    <submittedName>
        <fullName evidence="5">Crp/Fnr family transcriptional regulator</fullName>
    </submittedName>
</protein>
<evidence type="ECO:0000256" key="1">
    <source>
        <dbReference type="ARBA" id="ARBA00023015"/>
    </source>
</evidence>
<evidence type="ECO:0000256" key="3">
    <source>
        <dbReference type="ARBA" id="ARBA00023163"/>
    </source>
</evidence>
<dbReference type="InterPro" id="IPR050397">
    <property type="entry name" value="Env_Response_Regulators"/>
</dbReference>
<comment type="caution">
    <text evidence="5">The sequence shown here is derived from an EMBL/GenBank/DDBJ whole genome shotgun (WGS) entry which is preliminary data.</text>
</comment>
<dbReference type="InterPro" id="IPR018490">
    <property type="entry name" value="cNMP-bd_dom_sf"/>
</dbReference>
<feature type="domain" description="Cyclic nucleotide-binding" evidence="4">
    <location>
        <begin position="9"/>
        <end position="94"/>
    </location>
</feature>
<sequence length="237" mass="26850">MQSSIKNRLLKTLPQHELIRITAQAELKKLEPGEMIYESGQMERYAYFPTTAIIALMYSNKGPAFSEVITIGAEGMLGISLVLADNIAPCSAQVQCCGYAYRIPGDRLKHEFHRQGALMHLLLHYTQTLIMQLAQLSICTIHHSLLQQLCRYLLENSRHSGSSEQLVTQQYMATTLGTRRERVTAIAGYLQRSGLIEYSRGKLTITDQPGLEKLACDCHRIIQNEYERLTIAIRHRS</sequence>
<dbReference type="InterPro" id="IPR036388">
    <property type="entry name" value="WH-like_DNA-bd_sf"/>
</dbReference>
<keyword evidence="6" id="KW-1185">Reference proteome</keyword>
<dbReference type="Gene3D" id="1.10.10.10">
    <property type="entry name" value="Winged helix-like DNA-binding domain superfamily/Winged helix DNA-binding domain"/>
    <property type="match status" value="1"/>
</dbReference>
<dbReference type="InterPro" id="IPR012318">
    <property type="entry name" value="HTH_CRP"/>
</dbReference>
<dbReference type="PANTHER" id="PTHR24567">
    <property type="entry name" value="CRP FAMILY TRANSCRIPTIONAL REGULATORY PROTEIN"/>
    <property type="match status" value="1"/>
</dbReference>
<proteinExistence type="predicted"/>
<evidence type="ECO:0000313" key="6">
    <source>
        <dbReference type="Proteomes" id="UP000654304"/>
    </source>
</evidence>
<dbReference type="Gene3D" id="2.60.120.10">
    <property type="entry name" value="Jelly Rolls"/>
    <property type="match status" value="1"/>
</dbReference>
<dbReference type="EMBL" id="JACOGD010000001">
    <property type="protein sequence ID" value="MBC3930280.1"/>
    <property type="molecule type" value="Genomic_DNA"/>
</dbReference>
<dbReference type="PANTHER" id="PTHR24567:SF74">
    <property type="entry name" value="HTH-TYPE TRANSCRIPTIONAL REGULATOR ARCR"/>
    <property type="match status" value="1"/>
</dbReference>
<accession>A0ABR7A039</accession>
<dbReference type="InterPro" id="IPR000595">
    <property type="entry name" value="cNMP-bd_dom"/>
</dbReference>
<dbReference type="SUPFAM" id="SSF51206">
    <property type="entry name" value="cAMP-binding domain-like"/>
    <property type="match status" value="1"/>
</dbReference>
<gene>
    <name evidence="5" type="ORF">H8K43_01240</name>
</gene>
<name>A0ABR7A039_9BURK</name>
<dbReference type="InterPro" id="IPR014710">
    <property type="entry name" value="RmlC-like_jellyroll"/>
</dbReference>
<dbReference type="RefSeq" id="WP_186902168.1">
    <property type="nucleotide sequence ID" value="NZ_JACOGD010000001.1"/>
</dbReference>
<dbReference type="Pfam" id="PF13545">
    <property type="entry name" value="HTH_Crp_2"/>
    <property type="match status" value="1"/>
</dbReference>
<evidence type="ECO:0000259" key="4">
    <source>
        <dbReference type="PROSITE" id="PS50042"/>
    </source>
</evidence>
<reference evidence="5 6" key="1">
    <citation type="submission" date="2020-08" db="EMBL/GenBank/DDBJ databases">
        <title>Novel species isolated from subtropical streams in China.</title>
        <authorList>
            <person name="Lu H."/>
        </authorList>
    </citation>
    <scope>NUCLEOTIDE SEQUENCE [LARGE SCALE GENOMIC DNA]</scope>
    <source>
        <strain evidence="5 6">CY22W</strain>
    </source>
</reference>